<feature type="compositionally biased region" description="Basic and acidic residues" evidence="8">
    <location>
        <begin position="46"/>
        <end position="63"/>
    </location>
</feature>
<feature type="domain" description="BHLH" evidence="9">
    <location>
        <begin position="48"/>
        <end position="99"/>
    </location>
</feature>
<evidence type="ECO:0000256" key="2">
    <source>
        <dbReference type="ARBA" id="ARBA00023015"/>
    </source>
</evidence>
<evidence type="ECO:0000256" key="4">
    <source>
        <dbReference type="ARBA" id="ARBA00023159"/>
    </source>
</evidence>
<accession>A0A4U5NHR3</accession>
<dbReference type="PROSITE" id="PS50888">
    <property type="entry name" value="BHLH"/>
    <property type="match status" value="1"/>
</dbReference>
<keyword evidence="4" id="KW-0010">Activator</keyword>
<dbReference type="OrthoDB" id="8964853at2759"/>
<evidence type="ECO:0000256" key="8">
    <source>
        <dbReference type="SAM" id="MobiDB-lite"/>
    </source>
</evidence>
<feature type="region of interest" description="Disordered" evidence="8">
    <location>
        <begin position="1"/>
        <end position="63"/>
    </location>
</feature>
<evidence type="ECO:0000256" key="1">
    <source>
        <dbReference type="ARBA" id="ARBA00007628"/>
    </source>
</evidence>
<sequence length="255" mass="28483">MTPSLITVSSRHGLDTVSRKRKLSEGEDFSDTESASSPKSASPSMDDDRRQHHNELERRRRDNLKDFFNQLKEQLPLMDGEKTSRASILNKAINCIKESNRQRAEKDEEIRHLKKRLEFFEASNVSPIISIKQPELPVQSSQAFAVPTTSALNPISSYPAMPLVPTTSATPLSLNSRLPLDSLSFKTQPSLLSTNDLLTTSDILSQLIVLQQQQKLQQVPLHVPTFAQPQPLKPVGAQNLFDLHAQVLARGMLQA</sequence>
<dbReference type="GO" id="GO:0090575">
    <property type="term" value="C:RNA polymerase II transcription regulator complex"/>
    <property type="evidence" value="ECO:0007669"/>
    <property type="project" value="TreeGrafter"/>
</dbReference>
<dbReference type="GO" id="GO:0003677">
    <property type="term" value="F:DNA binding"/>
    <property type="evidence" value="ECO:0007669"/>
    <property type="project" value="UniProtKB-KW"/>
</dbReference>
<proteinExistence type="inferred from homology"/>
<dbReference type="GO" id="GO:0045944">
    <property type="term" value="P:positive regulation of transcription by RNA polymerase II"/>
    <property type="evidence" value="ECO:0007669"/>
    <property type="project" value="TreeGrafter"/>
</dbReference>
<evidence type="ECO:0000313" key="10">
    <source>
        <dbReference type="EMBL" id="TKR82346.1"/>
    </source>
</evidence>
<comment type="caution">
    <text evidence="10">The sequence shown here is derived from an EMBL/GenBank/DDBJ whole genome shotgun (WGS) entry which is preliminary data.</text>
</comment>
<evidence type="ECO:0000259" key="9">
    <source>
        <dbReference type="PROSITE" id="PS50888"/>
    </source>
</evidence>
<dbReference type="PANTHER" id="PTHR10328">
    <property type="entry name" value="PROTEIN MAX MYC-ASSOCIATED FACTOR X"/>
    <property type="match status" value="1"/>
</dbReference>
<comment type="similarity">
    <text evidence="1">Belongs to the MAX family.</text>
</comment>
<reference evidence="10 11" key="2">
    <citation type="journal article" date="2019" name="G3 (Bethesda)">
        <title>Hybrid Assembly of the Genome of the Entomopathogenic Nematode Steinernema carpocapsae Identifies the X-Chromosome.</title>
        <authorList>
            <person name="Serra L."/>
            <person name="Macchietto M."/>
            <person name="Macias-Munoz A."/>
            <person name="McGill C.J."/>
            <person name="Rodriguez I.M."/>
            <person name="Rodriguez B."/>
            <person name="Murad R."/>
            <person name="Mortazavi A."/>
        </authorList>
    </citation>
    <scope>NUCLEOTIDE SEQUENCE [LARGE SCALE GENOMIC DNA]</scope>
    <source>
        <strain evidence="10 11">ALL</strain>
    </source>
</reference>
<keyword evidence="6" id="KW-0539">Nucleus</keyword>
<organism evidence="10 11">
    <name type="scientific">Steinernema carpocapsae</name>
    <name type="common">Entomopathogenic nematode</name>
    <dbReference type="NCBI Taxonomy" id="34508"/>
    <lineage>
        <taxon>Eukaryota</taxon>
        <taxon>Metazoa</taxon>
        <taxon>Ecdysozoa</taxon>
        <taxon>Nematoda</taxon>
        <taxon>Chromadorea</taxon>
        <taxon>Rhabditida</taxon>
        <taxon>Tylenchina</taxon>
        <taxon>Panagrolaimomorpha</taxon>
        <taxon>Strongyloidoidea</taxon>
        <taxon>Steinernematidae</taxon>
        <taxon>Steinernema</taxon>
    </lineage>
</organism>
<dbReference type="PANTHER" id="PTHR10328:SF3">
    <property type="entry name" value="PROTEIN MAX"/>
    <property type="match status" value="1"/>
</dbReference>
<dbReference type="InterPro" id="IPR036638">
    <property type="entry name" value="HLH_DNA-bd_sf"/>
</dbReference>
<feature type="compositionally biased region" description="Polar residues" evidence="8">
    <location>
        <begin position="1"/>
        <end position="10"/>
    </location>
</feature>
<dbReference type="GO" id="GO:0046983">
    <property type="term" value="F:protein dimerization activity"/>
    <property type="evidence" value="ECO:0007669"/>
    <property type="project" value="InterPro"/>
</dbReference>
<evidence type="ECO:0000256" key="6">
    <source>
        <dbReference type="ARBA" id="ARBA00023242"/>
    </source>
</evidence>
<evidence type="ECO:0000256" key="5">
    <source>
        <dbReference type="ARBA" id="ARBA00023163"/>
    </source>
</evidence>
<evidence type="ECO:0000256" key="7">
    <source>
        <dbReference type="SAM" id="Coils"/>
    </source>
</evidence>
<keyword evidence="7" id="KW-0175">Coiled coil</keyword>
<feature type="compositionally biased region" description="Low complexity" evidence="8">
    <location>
        <begin position="34"/>
        <end position="44"/>
    </location>
</feature>
<evidence type="ECO:0000256" key="3">
    <source>
        <dbReference type="ARBA" id="ARBA00023125"/>
    </source>
</evidence>
<protein>
    <recommendedName>
        <fullName evidence="9">BHLH domain-containing protein</fullName>
    </recommendedName>
</protein>
<dbReference type="SMART" id="SM00353">
    <property type="entry name" value="HLH"/>
    <property type="match status" value="1"/>
</dbReference>
<evidence type="ECO:0000313" key="11">
    <source>
        <dbReference type="Proteomes" id="UP000298663"/>
    </source>
</evidence>
<dbReference type="Pfam" id="PF00010">
    <property type="entry name" value="HLH"/>
    <property type="match status" value="1"/>
</dbReference>
<name>A0A4U5NHR3_STECR</name>
<keyword evidence="2" id="KW-0805">Transcription regulation</keyword>
<keyword evidence="11" id="KW-1185">Reference proteome</keyword>
<dbReference type="STRING" id="34508.A0A4U5NHR3"/>
<dbReference type="Gene3D" id="4.10.280.10">
    <property type="entry name" value="Helix-loop-helix DNA-binding domain"/>
    <property type="match status" value="1"/>
</dbReference>
<reference evidence="10 11" key="1">
    <citation type="journal article" date="2015" name="Genome Biol.">
        <title>Comparative genomics of Steinernema reveals deeply conserved gene regulatory networks.</title>
        <authorList>
            <person name="Dillman A.R."/>
            <person name="Macchietto M."/>
            <person name="Porter C.F."/>
            <person name="Rogers A."/>
            <person name="Williams B."/>
            <person name="Antoshechkin I."/>
            <person name="Lee M.M."/>
            <person name="Goodwin Z."/>
            <person name="Lu X."/>
            <person name="Lewis E.E."/>
            <person name="Goodrich-Blair H."/>
            <person name="Stock S.P."/>
            <person name="Adams B.J."/>
            <person name="Sternberg P.W."/>
            <person name="Mortazavi A."/>
        </authorList>
    </citation>
    <scope>NUCLEOTIDE SEQUENCE [LARGE SCALE GENOMIC DNA]</scope>
    <source>
        <strain evidence="10 11">ALL</strain>
    </source>
</reference>
<dbReference type="AlphaFoldDB" id="A0A4U5NHR3"/>
<feature type="coiled-coil region" evidence="7">
    <location>
        <begin position="96"/>
        <end position="123"/>
    </location>
</feature>
<dbReference type="InterPro" id="IPR011598">
    <property type="entry name" value="bHLH_dom"/>
</dbReference>
<dbReference type="Proteomes" id="UP000298663">
    <property type="component" value="Unassembled WGS sequence"/>
</dbReference>
<dbReference type="EMBL" id="AZBU02000004">
    <property type="protein sequence ID" value="TKR82346.1"/>
    <property type="molecule type" value="Genomic_DNA"/>
</dbReference>
<dbReference type="GO" id="GO:0003700">
    <property type="term" value="F:DNA-binding transcription factor activity"/>
    <property type="evidence" value="ECO:0007669"/>
    <property type="project" value="TreeGrafter"/>
</dbReference>
<keyword evidence="3" id="KW-0238">DNA-binding</keyword>
<gene>
    <name evidence="10" type="ORF">L596_016085</name>
</gene>
<keyword evidence="5" id="KW-0804">Transcription</keyword>
<dbReference type="SUPFAM" id="SSF47459">
    <property type="entry name" value="HLH, helix-loop-helix DNA-binding domain"/>
    <property type="match status" value="1"/>
</dbReference>